<comment type="caution">
    <text evidence="9">The sequence shown here is derived from an EMBL/GenBank/DDBJ whole genome shotgun (WGS) entry which is preliminary data.</text>
</comment>
<evidence type="ECO:0000256" key="6">
    <source>
        <dbReference type="SAM" id="Phobius"/>
    </source>
</evidence>
<keyword evidence="2" id="KW-1003">Cell membrane</keyword>
<evidence type="ECO:0000256" key="2">
    <source>
        <dbReference type="ARBA" id="ARBA00022475"/>
    </source>
</evidence>
<sequence>MAMQRGSRGLRDRAECWAEAERTQIALWMPVGLGLGIAAWFLLPDPRAWAAFACLLAGMALAAAVVADGGRIARMVWAMALLMLAGLSLAWLRAESVAAPVLARPVIADMIARVDDTERLMARQMVRVMLRPVTARDGRGRTLTLPPRIRVSIADGDVPAGLGRGAVLQLRARLMPPAGPVAPGGYDFACAAWFQGIGATGRGFAPVTVLRRAQREDGLRQRLSRRITTRVEGSAGGIAAALATGDVGAIGLADAEAMRRAGLAHLLSVSGLHITAVVGIVMTITIRLLALWPWLALRVRLPLVGALAGALAAIGYTWLTGAEVPTIRSCVAAMLVLAALALGREAMTLRLVAAGAVIVLLFRPEALMGASFQLSFAAITAIVALHEHPAMRRWFGPHPDWRWSIARQGGALLVTGLVVEAALMPIAIFHFHKAGLYGAFANIVAIPWTTFVAMPIEMVALLLEPWGLAGPFWQMLEWALEALLRLAHFVASRPGAAVAMPVAPAWTFALAVAGGLWLALWRTRGRWIGVPLLLGGTAAMLVAPAPDLIVTGDGRHAAIRTDGGMALLRERAGDYMRTTLAEMSGSQGELAALSDQSAARCGKDVCLTRMMAGGRSWRIAATRSGYAVPWSSLITLCRRVDIMIADRRLPQACRPRWLKLDTPVLRRTGGVTVWLDPPRVATVNRPGDGHPWRRSVSHGGR</sequence>
<evidence type="ECO:0000256" key="5">
    <source>
        <dbReference type="ARBA" id="ARBA00023136"/>
    </source>
</evidence>
<evidence type="ECO:0000256" key="1">
    <source>
        <dbReference type="ARBA" id="ARBA00004651"/>
    </source>
</evidence>
<comment type="subcellular location">
    <subcellularLocation>
        <location evidence="1">Cell membrane</location>
        <topology evidence="1">Multi-pass membrane protein</topology>
    </subcellularLocation>
</comment>
<organism evidence="9 10">
    <name type="scientific">Sphingomonas pseudosanguinis</name>
    <dbReference type="NCBI Taxonomy" id="413712"/>
    <lineage>
        <taxon>Bacteria</taxon>
        <taxon>Pseudomonadati</taxon>
        <taxon>Pseudomonadota</taxon>
        <taxon>Alphaproteobacteria</taxon>
        <taxon>Sphingomonadales</taxon>
        <taxon>Sphingomonadaceae</taxon>
        <taxon>Sphingomonas</taxon>
    </lineage>
</organism>
<feature type="transmembrane region" description="Helical" evidence="6">
    <location>
        <begin position="301"/>
        <end position="319"/>
    </location>
</feature>
<feature type="transmembrane region" description="Helical" evidence="6">
    <location>
        <begin position="325"/>
        <end position="342"/>
    </location>
</feature>
<evidence type="ECO:0000313" key="9">
    <source>
        <dbReference type="EMBL" id="MBB3879165.1"/>
    </source>
</evidence>
<feature type="domain" description="DUF4131" evidence="8">
    <location>
        <begin position="49"/>
        <end position="205"/>
    </location>
</feature>
<feature type="transmembrane region" description="Helical" evidence="6">
    <location>
        <begin position="370"/>
        <end position="388"/>
    </location>
</feature>
<feature type="transmembrane region" description="Helical" evidence="6">
    <location>
        <begin position="25"/>
        <end position="43"/>
    </location>
</feature>
<dbReference type="InterPro" id="IPR004477">
    <property type="entry name" value="ComEC_N"/>
</dbReference>
<evidence type="ECO:0000259" key="7">
    <source>
        <dbReference type="Pfam" id="PF03772"/>
    </source>
</evidence>
<dbReference type="PANTHER" id="PTHR30619:SF1">
    <property type="entry name" value="RECOMBINATION PROTEIN 2"/>
    <property type="match status" value="1"/>
</dbReference>
<dbReference type="EMBL" id="JACIDH010000005">
    <property type="protein sequence ID" value="MBB3879165.1"/>
    <property type="molecule type" value="Genomic_DNA"/>
</dbReference>
<feature type="transmembrane region" description="Helical" evidence="6">
    <location>
        <begin position="497"/>
        <end position="520"/>
    </location>
</feature>
<accession>A0A7W6F3A7</accession>
<gene>
    <name evidence="9" type="ORF">GGR48_001590</name>
</gene>
<feature type="transmembrane region" description="Helical" evidence="6">
    <location>
        <begin position="49"/>
        <end position="67"/>
    </location>
</feature>
<proteinExistence type="predicted"/>
<feature type="transmembrane region" description="Helical" evidence="6">
    <location>
        <begin position="437"/>
        <end position="463"/>
    </location>
</feature>
<dbReference type="Pfam" id="PF13567">
    <property type="entry name" value="DUF4131"/>
    <property type="match status" value="1"/>
</dbReference>
<reference evidence="9 10" key="1">
    <citation type="submission" date="2020-08" db="EMBL/GenBank/DDBJ databases">
        <title>Genomic Encyclopedia of Type Strains, Phase IV (KMG-IV): sequencing the most valuable type-strain genomes for metagenomic binning, comparative biology and taxonomic classification.</title>
        <authorList>
            <person name="Goeker M."/>
        </authorList>
    </citation>
    <scope>NUCLEOTIDE SEQUENCE [LARGE SCALE GENOMIC DNA]</scope>
    <source>
        <strain evidence="9 10">DSM 19512</strain>
    </source>
</reference>
<keyword evidence="4 6" id="KW-1133">Transmembrane helix</keyword>
<dbReference type="InterPro" id="IPR052159">
    <property type="entry name" value="Competence_DNA_uptake"/>
</dbReference>
<evidence type="ECO:0000259" key="8">
    <source>
        <dbReference type="Pfam" id="PF13567"/>
    </source>
</evidence>
<feature type="transmembrane region" description="Helical" evidence="6">
    <location>
        <begin position="74"/>
        <end position="92"/>
    </location>
</feature>
<dbReference type="Proteomes" id="UP000538670">
    <property type="component" value="Unassembled WGS sequence"/>
</dbReference>
<keyword evidence="5 6" id="KW-0472">Membrane</keyword>
<evidence type="ECO:0000256" key="3">
    <source>
        <dbReference type="ARBA" id="ARBA00022692"/>
    </source>
</evidence>
<dbReference type="NCBIfam" id="TIGR00360">
    <property type="entry name" value="ComEC_N-term"/>
    <property type="match status" value="1"/>
</dbReference>
<dbReference type="AlphaFoldDB" id="A0A7W6F3A7"/>
<dbReference type="GO" id="GO:0005886">
    <property type="term" value="C:plasma membrane"/>
    <property type="evidence" value="ECO:0007669"/>
    <property type="project" value="UniProtKB-SubCell"/>
</dbReference>
<protein>
    <submittedName>
        <fullName evidence="9">Competence protein ComEC</fullName>
    </submittedName>
</protein>
<feature type="domain" description="ComEC/Rec2-related protein" evidence="7">
    <location>
        <begin position="242"/>
        <end position="524"/>
    </location>
</feature>
<dbReference type="PANTHER" id="PTHR30619">
    <property type="entry name" value="DNA INTERNALIZATION/COMPETENCE PROTEIN COMEC/REC2"/>
    <property type="match status" value="1"/>
</dbReference>
<keyword evidence="3 6" id="KW-0812">Transmembrane</keyword>
<feature type="transmembrane region" description="Helical" evidence="6">
    <location>
        <begin position="266"/>
        <end position="289"/>
    </location>
</feature>
<evidence type="ECO:0000256" key="4">
    <source>
        <dbReference type="ARBA" id="ARBA00022989"/>
    </source>
</evidence>
<feature type="transmembrane region" description="Helical" evidence="6">
    <location>
        <begin position="527"/>
        <end position="545"/>
    </location>
</feature>
<dbReference type="InterPro" id="IPR025405">
    <property type="entry name" value="DUF4131"/>
</dbReference>
<dbReference type="Pfam" id="PF03772">
    <property type="entry name" value="Competence"/>
    <property type="match status" value="1"/>
</dbReference>
<name>A0A7W6F3A7_9SPHN</name>
<evidence type="ECO:0000313" key="10">
    <source>
        <dbReference type="Proteomes" id="UP000538670"/>
    </source>
</evidence>
<keyword evidence="10" id="KW-1185">Reference proteome</keyword>
<feature type="transmembrane region" description="Helical" evidence="6">
    <location>
        <begin position="409"/>
        <end position="431"/>
    </location>
</feature>